<organism evidence="2 3">
    <name type="scientific">Dothistroma septosporum (strain NZE10 / CBS 128990)</name>
    <name type="common">Red band needle blight fungus</name>
    <name type="synonym">Mycosphaerella pini</name>
    <dbReference type="NCBI Taxonomy" id="675120"/>
    <lineage>
        <taxon>Eukaryota</taxon>
        <taxon>Fungi</taxon>
        <taxon>Dikarya</taxon>
        <taxon>Ascomycota</taxon>
        <taxon>Pezizomycotina</taxon>
        <taxon>Dothideomycetes</taxon>
        <taxon>Dothideomycetidae</taxon>
        <taxon>Mycosphaerellales</taxon>
        <taxon>Mycosphaerellaceae</taxon>
        <taxon>Dothistroma</taxon>
    </lineage>
</organism>
<reference evidence="3" key="1">
    <citation type="journal article" date="2012" name="PLoS Genet.">
        <title>The genomes of the fungal plant pathogens Cladosporium fulvum and Dothistroma septosporum reveal adaptation to different hosts and lifestyles but also signatures of common ancestry.</title>
        <authorList>
            <person name="de Wit P.J.G.M."/>
            <person name="van der Burgt A."/>
            <person name="Oekmen B."/>
            <person name="Stergiopoulos I."/>
            <person name="Abd-Elsalam K.A."/>
            <person name="Aerts A.L."/>
            <person name="Bahkali A.H."/>
            <person name="Beenen H.G."/>
            <person name="Chettri P."/>
            <person name="Cox M.P."/>
            <person name="Datema E."/>
            <person name="de Vries R.P."/>
            <person name="Dhillon B."/>
            <person name="Ganley A.R."/>
            <person name="Griffiths S.A."/>
            <person name="Guo Y."/>
            <person name="Hamelin R.C."/>
            <person name="Henrissat B."/>
            <person name="Kabir M.S."/>
            <person name="Jashni M.K."/>
            <person name="Kema G."/>
            <person name="Klaubauf S."/>
            <person name="Lapidus A."/>
            <person name="Levasseur A."/>
            <person name="Lindquist E."/>
            <person name="Mehrabi R."/>
            <person name="Ohm R.A."/>
            <person name="Owen T.J."/>
            <person name="Salamov A."/>
            <person name="Schwelm A."/>
            <person name="Schijlen E."/>
            <person name="Sun H."/>
            <person name="van den Burg H.A."/>
            <person name="van Ham R.C.H.J."/>
            <person name="Zhang S."/>
            <person name="Goodwin S.B."/>
            <person name="Grigoriev I.V."/>
            <person name="Collemare J."/>
            <person name="Bradshaw R.E."/>
        </authorList>
    </citation>
    <scope>NUCLEOTIDE SEQUENCE [LARGE SCALE GENOMIC DNA]</scope>
    <source>
        <strain evidence="3">NZE10 / CBS 128990</strain>
    </source>
</reference>
<name>M2WN31_DOTSN</name>
<accession>M2WN31</accession>
<dbReference type="EMBL" id="KB446540">
    <property type="protein sequence ID" value="EME43418.1"/>
    <property type="molecule type" value="Genomic_DNA"/>
</dbReference>
<proteinExistence type="predicted"/>
<keyword evidence="3" id="KW-1185">Reference proteome</keyword>
<dbReference type="PANTHER" id="PTHR24148:SF64">
    <property type="entry name" value="HETEROKARYON INCOMPATIBILITY DOMAIN-CONTAINING PROTEIN"/>
    <property type="match status" value="1"/>
</dbReference>
<reference evidence="2 3" key="2">
    <citation type="journal article" date="2012" name="PLoS Pathog.">
        <title>Diverse lifestyles and strategies of plant pathogenesis encoded in the genomes of eighteen Dothideomycetes fungi.</title>
        <authorList>
            <person name="Ohm R.A."/>
            <person name="Feau N."/>
            <person name="Henrissat B."/>
            <person name="Schoch C.L."/>
            <person name="Horwitz B.A."/>
            <person name="Barry K.W."/>
            <person name="Condon B.J."/>
            <person name="Copeland A.C."/>
            <person name="Dhillon B."/>
            <person name="Glaser F."/>
            <person name="Hesse C.N."/>
            <person name="Kosti I."/>
            <person name="LaButti K."/>
            <person name="Lindquist E.A."/>
            <person name="Lucas S."/>
            <person name="Salamov A.A."/>
            <person name="Bradshaw R.E."/>
            <person name="Ciuffetti L."/>
            <person name="Hamelin R.C."/>
            <person name="Kema G.H.J."/>
            <person name="Lawrence C."/>
            <person name="Scott J.A."/>
            <person name="Spatafora J.W."/>
            <person name="Turgeon B.G."/>
            <person name="de Wit P.J.G.M."/>
            <person name="Zhong S."/>
            <person name="Goodwin S.B."/>
            <person name="Grigoriev I.V."/>
        </authorList>
    </citation>
    <scope>NUCLEOTIDE SEQUENCE [LARGE SCALE GENOMIC DNA]</scope>
    <source>
        <strain evidence="3">NZE10 / CBS 128990</strain>
    </source>
</reference>
<feature type="domain" description="Heterokaryon incompatibility" evidence="1">
    <location>
        <begin position="18"/>
        <end position="77"/>
    </location>
</feature>
<gene>
    <name evidence="2" type="ORF">DOTSEDRAFT_153943</name>
</gene>
<sequence length="78" mass="8924">VYCHIETHDISQAPETIAISYTWGIDGDHKQIYLNSRPHRVRHNCWSALQQVAERKIEGSIGIDTICINQADIHEKAK</sequence>
<dbReference type="OrthoDB" id="2157530at2759"/>
<feature type="non-terminal residue" evidence="2">
    <location>
        <position position="1"/>
    </location>
</feature>
<evidence type="ECO:0000313" key="3">
    <source>
        <dbReference type="Proteomes" id="UP000016933"/>
    </source>
</evidence>
<dbReference type="Pfam" id="PF06985">
    <property type="entry name" value="HET"/>
    <property type="match status" value="1"/>
</dbReference>
<dbReference type="HOGENOM" id="CLU_2628512_0_0_1"/>
<dbReference type="AlphaFoldDB" id="M2WN31"/>
<dbReference type="InterPro" id="IPR010730">
    <property type="entry name" value="HET"/>
</dbReference>
<evidence type="ECO:0000313" key="2">
    <source>
        <dbReference type="EMBL" id="EME43418.1"/>
    </source>
</evidence>
<dbReference type="PANTHER" id="PTHR24148">
    <property type="entry name" value="ANKYRIN REPEAT DOMAIN-CONTAINING PROTEIN 39 HOMOLOG-RELATED"/>
    <property type="match status" value="1"/>
</dbReference>
<protein>
    <recommendedName>
        <fullName evidence="1">Heterokaryon incompatibility domain-containing protein</fullName>
    </recommendedName>
</protein>
<evidence type="ECO:0000259" key="1">
    <source>
        <dbReference type="Pfam" id="PF06985"/>
    </source>
</evidence>
<dbReference type="InterPro" id="IPR052895">
    <property type="entry name" value="HetReg/Transcr_Mod"/>
</dbReference>
<dbReference type="Proteomes" id="UP000016933">
    <property type="component" value="Unassembled WGS sequence"/>
</dbReference>